<reference evidence="2 3" key="1">
    <citation type="submission" date="2020-11" db="EMBL/GenBank/DDBJ databases">
        <title>Arthrobacter antarcticus sp. nov., isolated from Antarctic Soil.</title>
        <authorList>
            <person name="Li J."/>
        </authorList>
    </citation>
    <scope>NUCLEOTIDE SEQUENCE [LARGE SCALE GENOMIC DNA]</scope>
    <source>
        <strain evidence="2 3">Z1-20</strain>
    </source>
</reference>
<keyword evidence="1" id="KW-0175">Coiled coil</keyword>
<dbReference type="EMBL" id="JADNYM010000005">
    <property type="protein sequence ID" value="MBG0738752.1"/>
    <property type="molecule type" value="Genomic_DNA"/>
</dbReference>
<evidence type="ECO:0000256" key="1">
    <source>
        <dbReference type="SAM" id="Coils"/>
    </source>
</evidence>
<protein>
    <submittedName>
        <fullName evidence="2">Uncharacterized protein</fullName>
    </submittedName>
</protein>
<evidence type="ECO:0000313" key="3">
    <source>
        <dbReference type="Proteomes" id="UP000655366"/>
    </source>
</evidence>
<dbReference type="RefSeq" id="WP_196395694.1">
    <property type="nucleotide sequence ID" value="NZ_JADNYM010000005.1"/>
</dbReference>
<gene>
    <name evidence="2" type="ORF">IV500_04875</name>
</gene>
<accession>A0A931CKQ9</accession>
<organism evidence="2 3">
    <name type="scientific">Arthrobacter terrae</name>
    <dbReference type="NCBI Taxonomy" id="2935737"/>
    <lineage>
        <taxon>Bacteria</taxon>
        <taxon>Bacillati</taxon>
        <taxon>Actinomycetota</taxon>
        <taxon>Actinomycetes</taxon>
        <taxon>Micrococcales</taxon>
        <taxon>Micrococcaceae</taxon>
        <taxon>Arthrobacter</taxon>
    </lineage>
</organism>
<comment type="caution">
    <text evidence="2">The sequence shown here is derived from an EMBL/GenBank/DDBJ whole genome shotgun (WGS) entry which is preliminary data.</text>
</comment>
<proteinExistence type="predicted"/>
<name>A0A931CKQ9_9MICC</name>
<keyword evidence="3" id="KW-1185">Reference proteome</keyword>
<feature type="coiled-coil region" evidence="1">
    <location>
        <begin position="183"/>
        <end position="210"/>
    </location>
</feature>
<dbReference type="Proteomes" id="UP000655366">
    <property type="component" value="Unassembled WGS sequence"/>
</dbReference>
<sequence length="230" mass="25629">MMTQLTFQGLLDALAAVPQDAIVKLVGFGPADNPGVLFRHRPFVDGLAITPTIARAALDLTSAELIDFLVETGPDKTWRGHDGFLDRYPAGPETPMWVGIPYEVSFHAVTGVEMVKGFAVIRTTNLAPVQGPSLQRIPDHEVINRMRVSNLELHGDDVRKASAAERYLIRYIPKDRTAVLQRLVEAREELVTFEASLQEKKDRVAKLERDAARHDYLLGILDELPPKDEI</sequence>
<dbReference type="AlphaFoldDB" id="A0A931CKQ9"/>
<evidence type="ECO:0000313" key="2">
    <source>
        <dbReference type="EMBL" id="MBG0738752.1"/>
    </source>
</evidence>